<name>A0ABT3R1E0_9HYPH</name>
<dbReference type="SUPFAM" id="SSF52129">
    <property type="entry name" value="Caspase-like"/>
    <property type="match status" value="1"/>
</dbReference>
<dbReference type="Pfam" id="PF01471">
    <property type="entry name" value="PG_binding_1"/>
    <property type="match status" value="1"/>
</dbReference>
<dbReference type="InterPro" id="IPR036365">
    <property type="entry name" value="PGBD-like_sf"/>
</dbReference>
<feature type="signal peptide" evidence="2">
    <location>
        <begin position="1"/>
        <end position="21"/>
    </location>
</feature>
<dbReference type="PANTHER" id="PTHR22576:SF37">
    <property type="entry name" value="MUCOSA-ASSOCIATED LYMPHOID TISSUE LYMPHOMA TRANSLOCATION PROTEIN 1"/>
    <property type="match status" value="1"/>
</dbReference>
<dbReference type="SUPFAM" id="SSF47090">
    <property type="entry name" value="PGBD-like"/>
    <property type="match status" value="1"/>
</dbReference>
<gene>
    <name evidence="4" type="ORF">ON753_11095</name>
</gene>
<dbReference type="Pfam" id="PF00656">
    <property type="entry name" value="Peptidase_C14"/>
    <property type="match status" value="1"/>
</dbReference>
<evidence type="ECO:0000313" key="4">
    <source>
        <dbReference type="EMBL" id="MCX2722915.1"/>
    </source>
</evidence>
<dbReference type="Gene3D" id="1.10.101.10">
    <property type="entry name" value="PGBD-like superfamily/PGBD"/>
    <property type="match status" value="1"/>
</dbReference>
<feature type="compositionally biased region" description="Low complexity" evidence="1">
    <location>
        <begin position="459"/>
        <end position="484"/>
    </location>
</feature>
<dbReference type="InterPro" id="IPR036366">
    <property type="entry name" value="PGBDSf"/>
</dbReference>
<comment type="caution">
    <text evidence="4">The sequence shown here is derived from an EMBL/GenBank/DDBJ whole genome shotgun (WGS) entry which is preliminary data.</text>
</comment>
<dbReference type="InterPro" id="IPR029030">
    <property type="entry name" value="Caspase-like_dom_sf"/>
</dbReference>
<dbReference type="Gene3D" id="3.40.50.1460">
    <property type="match status" value="1"/>
</dbReference>
<dbReference type="PANTHER" id="PTHR22576">
    <property type="entry name" value="MUCOSA ASSOCIATED LYMPHOID TISSUE LYMPHOMA TRANSLOCATION PROTEIN 1/PARACASPASE"/>
    <property type="match status" value="1"/>
</dbReference>
<dbReference type="InterPro" id="IPR011600">
    <property type="entry name" value="Pept_C14_caspase"/>
</dbReference>
<dbReference type="RefSeq" id="WP_265962573.1">
    <property type="nucleotide sequence ID" value="NZ_JAPEVI010000003.1"/>
</dbReference>
<evidence type="ECO:0000259" key="3">
    <source>
        <dbReference type="PROSITE" id="PS50208"/>
    </source>
</evidence>
<protein>
    <submittedName>
        <fullName evidence="4">Caspase family protein</fullName>
    </submittedName>
</protein>
<feature type="chain" id="PRO_5046782041" evidence="2">
    <location>
        <begin position="22"/>
        <end position="514"/>
    </location>
</feature>
<evidence type="ECO:0000313" key="5">
    <source>
        <dbReference type="Proteomes" id="UP001300261"/>
    </source>
</evidence>
<keyword evidence="5" id="KW-1185">Reference proteome</keyword>
<feature type="region of interest" description="Disordered" evidence="1">
    <location>
        <begin position="458"/>
        <end position="490"/>
    </location>
</feature>
<keyword evidence="2" id="KW-0732">Signal</keyword>
<dbReference type="EMBL" id="JAPEVI010000003">
    <property type="protein sequence ID" value="MCX2722915.1"/>
    <property type="molecule type" value="Genomic_DNA"/>
</dbReference>
<dbReference type="InterPro" id="IPR001309">
    <property type="entry name" value="Pept_C14_p20"/>
</dbReference>
<dbReference type="Proteomes" id="UP001300261">
    <property type="component" value="Unassembled WGS sequence"/>
</dbReference>
<dbReference type="InterPro" id="IPR052039">
    <property type="entry name" value="Caspase-related_regulators"/>
</dbReference>
<sequence>MFKRIIAVLAILIAGTAPALAKRVALIIGNGAYEHTVTLPNPANDAQKMAGKLRALGFEVVAGQDQTYSEMRRTVMEFAKKAYGAEVALLFYAGHGMQIAGQNLLIPVDAKIEDETSLDFETISVDFILRQMSKDVKVQMVFLDACRDNPLARTLARRMGPSRSANIGSGLAEIRTEETGGEGSVIAFATSPGDVALDGDGDNSPFTSALIRHIDTPNVSIQTVMTRVTGDVYEETEKRQRPWVNASLIGEVFLNKQATAEGTEVASLGNAATTAPASAVNQAAVNANTQSAIAWEQEKLVWETVKSNDTVADYKSYLEGYPSGTFAGFARNAIKRLETKSQVASVDPSAAAGTGAQAEAAKLPDPQVGVAGTDATESTLGWSRNDRREVQTRLNLSGHDVGRPDGAFGPKTRSGVSSWQAANGMPETGYFTAAQYALLTTQTATQYTAYMAEIRRKQQQAAASRSATPTRQTTAPQRQPAPATNTNNGGTFNPAGAAFIGGVVGGILGGAIGR</sequence>
<feature type="domain" description="Caspase family p20" evidence="3">
    <location>
        <begin position="21"/>
        <end position="150"/>
    </location>
</feature>
<organism evidence="4 5">
    <name type="scientific">Roseibium salinum</name>
    <dbReference type="NCBI Taxonomy" id="1604349"/>
    <lineage>
        <taxon>Bacteria</taxon>
        <taxon>Pseudomonadati</taxon>
        <taxon>Pseudomonadota</taxon>
        <taxon>Alphaproteobacteria</taxon>
        <taxon>Hyphomicrobiales</taxon>
        <taxon>Stappiaceae</taxon>
        <taxon>Roseibium</taxon>
    </lineage>
</organism>
<reference evidence="4 5" key="1">
    <citation type="journal article" date="2016" name="Int. J. Syst. Evol. Microbiol.">
        <title>Labrenzia salina sp. nov., isolated from the rhizosphere of the halophyte Arthrocnemum macrostachyum.</title>
        <authorList>
            <person name="Camacho M."/>
            <person name="Redondo-Gomez S."/>
            <person name="Rodriguez-Llorente I."/>
            <person name="Rohde M."/>
            <person name="Sproer C."/>
            <person name="Schumann P."/>
            <person name="Klenk H.P."/>
            <person name="Montero-Calasanz M.D.C."/>
        </authorList>
    </citation>
    <scope>NUCLEOTIDE SEQUENCE [LARGE SCALE GENOMIC DNA]</scope>
    <source>
        <strain evidence="4 5">DSM 29163</strain>
    </source>
</reference>
<proteinExistence type="predicted"/>
<dbReference type="InterPro" id="IPR002477">
    <property type="entry name" value="Peptidoglycan-bd-like"/>
</dbReference>
<evidence type="ECO:0000256" key="2">
    <source>
        <dbReference type="SAM" id="SignalP"/>
    </source>
</evidence>
<evidence type="ECO:0000256" key="1">
    <source>
        <dbReference type="SAM" id="MobiDB-lite"/>
    </source>
</evidence>
<accession>A0ABT3R1E0</accession>
<dbReference type="PROSITE" id="PS50208">
    <property type="entry name" value="CASPASE_P20"/>
    <property type="match status" value="1"/>
</dbReference>